<evidence type="ECO:0000256" key="5">
    <source>
        <dbReference type="ARBA" id="ARBA00022691"/>
    </source>
</evidence>
<evidence type="ECO:0000313" key="8">
    <source>
        <dbReference type="Proteomes" id="UP000732399"/>
    </source>
</evidence>
<dbReference type="Pfam" id="PF02527">
    <property type="entry name" value="GidB"/>
    <property type="match status" value="1"/>
</dbReference>
<dbReference type="PANTHER" id="PTHR31760">
    <property type="entry name" value="S-ADENOSYL-L-METHIONINE-DEPENDENT METHYLTRANSFERASES SUPERFAMILY PROTEIN"/>
    <property type="match status" value="1"/>
</dbReference>
<name>A0ABX1CHZ1_9SPHN</name>
<feature type="binding site" evidence="6">
    <location>
        <position position="73"/>
    </location>
    <ligand>
        <name>S-adenosyl-L-methionine</name>
        <dbReference type="ChEBI" id="CHEBI:59789"/>
    </ligand>
</feature>
<evidence type="ECO:0000256" key="1">
    <source>
        <dbReference type="ARBA" id="ARBA00022490"/>
    </source>
</evidence>
<dbReference type="InterPro" id="IPR003682">
    <property type="entry name" value="rRNA_ssu_MeTfrase_G"/>
</dbReference>
<keyword evidence="5 6" id="KW-0949">S-adenosyl-L-methionine</keyword>
<comment type="subcellular location">
    <subcellularLocation>
        <location evidence="6">Cytoplasm</location>
    </subcellularLocation>
</comment>
<dbReference type="PANTHER" id="PTHR31760:SF0">
    <property type="entry name" value="S-ADENOSYL-L-METHIONINE-DEPENDENT METHYLTRANSFERASES SUPERFAMILY PROTEIN"/>
    <property type="match status" value="1"/>
</dbReference>
<dbReference type="Proteomes" id="UP000732399">
    <property type="component" value="Unassembled WGS sequence"/>
</dbReference>
<feature type="binding site" evidence="6">
    <location>
        <position position="136"/>
    </location>
    <ligand>
        <name>S-adenosyl-L-methionine</name>
        <dbReference type="ChEBI" id="CHEBI:59789"/>
    </ligand>
</feature>
<keyword evidence="2 6" id="KW-0698">rRNA processing</keyword>
<dbReference type="GO" id="GO:0032259">
    <property type="term" value="P:methylation"/>
    <property type="evidence" value="ECO:0007669"/>
    <property type="project" value="UniProtKB-KW"/>
</dbReference>
<gene>
    <name evidence="6 7" type="primary">rsmG</name>
    <name evidence="7" type="ORF">HBH26_03210</name>
</gene>
<dbReference type="GO" id="GO:0008168">
    <property type="term" value="F:methyltransferase activity"/>
    <property type="evidence" value="ECO:0007669"/>
    <property type="project" value="UniProtKB-KW"/>
</dbReference>
<proteinExistence type="inferred from homology"/>
<comment type="catalytic activity">
    <reaction evidence="6">
        <text>guanosine(527) in 16S rRNA + S-adenosyl-L-methionine = N(7)-methylguanosine(527) in 16S rRNA + S-adenosyl-L-homocysteine</text>
        <dbReference type="Rhea" id="RHEA:42732"/>
        <dbReference type="Rhea" id="RHEA-COMP:10209"/>
        <dbReference type="Rhea" id="RHEA-COMP:10210"/>
        <dbReference type="ChEBI" id="CHEBI:57856"/>
        <dbReference type="ChEBI" id="CHEBI:59789"/>
        <dbReference type="ChEBI" id="CHEBI:74269"/>
        <dbReference type="ChEBI" id="CHEBI:74480"/>
        <dbReference type="EC" id="2.1.1.170"/>
    </reaction>
</comment>
<reference evidence="7 8" key="1">
    <citation type="submission" date="2020-03" db="EMBL/GenBank/DDBJ databases">
        <authorList>
            <person name="Wang L."/>
            <person name="He N."/>
            <person name="Li Y."/>
            <person name="Fang Y."/>
            <person name="Zhang F."/>
        </authorList>
    </citation>
    <scope>NUCLEOTIDE SEQUENCE [LARGE SCALE GENOMIC DNA]</scope>
    <source>
        <strain evidence="7 8">36D10-4-7</strain>
    </source>
</reference>
<evidence type="ECO:0000256" key="4">
    <source>
        <dbReference type="ARBA" id="ARBA00022679"/>
    </source>
</evidence>
<keyword evidence="8" id="KW-1185">Reference proteome</keyword>
<evidence type="ECO:0000313" key="7">
    <source>
        <dbReference type="EMBL" id="NJR77624.1"/>
    </source>
</evidence>
<dbReference type="RefSeq" id="WP_168133165.1">
    <property type="nucleotide sequence ID" value="NZ_JAAVJH010000002.1"/>
</dbReference>
<comment type="function">
    <text evidence="6">Specifically methylates the N7 position of guanine in position 527 of 16S rRNA.</text>
</comment>
<comment type="similarity">
    <text evidence="6">Belongs to the methyltransferase superfamily. RNA methyltransferase RsmG family.</text>
</comment>
<dbReference type="EMBL" id="JAAVJH010000002">
    <property type="protein sequence ID" value="NJR77624.1"/>
    <property type="molecule type" value="Genomic_DNA"/>
</dbReference>
<dbReference type="SUPFAM" id="SSF53335">
    <property type="entry name" value="S-adenosyl-L-methionine-dependent methyltransferases"/>
    <property type="match status" value="1"/>
</dbReference>
<accession>A0ABX1CHZ1</accession>
<keyword evidence="1 6" id="KW-0963">Cytoplasm</keyword>
<dbReference type="PIRSF" id="PIRSF003078">
    <property type="entry name" value="GidB"/>
    <property type="match status" value="1"/>
</dbReference>
<evidence type="ECO:0000256" key="2">
    <source>
        <dbReference type="ARBA" id="ARBA00022552"/>
    </source>
</evidence>
<dbReference type="Gene3D" id="3.40.50.150">
    <property type="entry name" value="Vaccinia Virus protein VP39"/>
    <property type="match status" value="1"/>
</dbReference>
<dbReference type="EC" id="2.1.1.170" evidence="6"/>
<dbReference type="HAMAP" id="MF_00074">
    <property type="entry name" value="16SrRNA_methyltr_G"/>
    <property type="match status" value="1"/>
</dbReference>
<evidence type="ECO:0000256" key="6">
    <source>
        <dbReference type="HAMAP-Rule" id="MF_00074"/>
    </source>
</evidence>
<comment type="caution">
    <text evidence="6">Lacks conserved residue(s) required for the propagation of feature annotation.</text>
</comment>
<protein>
    <recommendedName>
        <fullName evidence="6">Ribosomal RNA small subunit methyltransferase G</fullName>
        <ecNumber evidence="6">2.1.1.170</ecNumber>
    </recommendedName>
    <alternativeName>
        <fullName evidence="6">16S rRNA 7-methylguanosine methyltransferase</fullName>
        <shortName evidence="6">16S rRNA m7G methyltransferase</shortName>
    </alternativeName>
</protein>
<keyword evidence="4 6" id="KW-0808">Transferase</keyword>
<keyword evidence="3 6" id="KW-0489">Methyltransferase</keyword>
<evidence type="ECO:0000256" key="3">
    <source>
        <dbReference type="ARBA" id="ARBA00022603"/>
    </source>
</evidence>
<feature type="binding site" evidence="6">
    <location>
        <position position="78"/>
    </location>
    <ligand>
        <name>S-adenosyl-L-methionine</name>
        <dbReference type="ChEBI" id="CHEBI:59789"/>
    </ligand>
</feature>
<dbReference type="InterPro" id="IPR029063">
    <property type="entry name" value="SAM-dependent_MTases_sf"/>
</dbReference>
<dbReference type="NCBIfam" id="TIGR00138">
    <property type="entry name" value="rsmG_gidB"/>
    <property type="match status" value="1"/>
</dbReference>
<feature type="binding site" evidence="6">
    <location>
        <begin position="123"/>
        <end position="124"/>
    </location>
    <ligand>
        <name>S-adenosyl-L-methionine</name>
        <dbReference type="ChEBI" id="CHEBI:59789"/>
    </ligand>
</feature>
<comment type="caution">
    <text evidence="7">The sequence shown here is derived from an EMBL/GenBank/DDBJ whole genome shotgun (WGS) entry which is preliminary data.</text>
</comment>
<sequence>MTEDEAQRWVETQFGAVALERLMRFAELVRAEADRQNLVAPSTLPHLWVRHFVDSAQLLSWVPRGGAGWIDIGTGAGFPGVVVAALRHAPVTLVEPRARRVEFLASVCRELDLDHVTIEGRRAEQVSGIYDVVSARAVASTADLLAMTKHLRHDRTCIVLPRGRNGVGELASLPVEWQEMFHVKQSITDPASVILVANGAS</sequence>
<organism evidence="7 8">
    <name type="scientific">Sphingomonas corticis</name>
    <dbReference type="NCBI Taxonomy" id="2722791"/>
    <lineage>
        <taxon>Bacteria</taxon>
        <taxon>Pseudomonadati</taxon>
        <taxon>Pseudomonadota</taxon>
        <taxon>Alphaproteobacteria</taxon>
        <taxon>Sphingomonadales</taxon>
        <taxon>Sphingomonadaceae</taxon>
        <taxon>Sphingomonas</taxon>
    </lineage>
</organism>